<evidence type="ECO:0000313" key="2">
    <source>
        <dbReference type="Proteomes" id="UP000005546"/>
    </source>
</evidence>
<dbReference type="EMBL" id="AFBR01000013">
    <property type="protein sequence ID" value="EGG57075.1"/>
    <property type="molecule type" value="Genomic_DNA"/>
</dbReference>
<dbReference type="Proteomes" id="UP000005546">
    <property type="component" value="Unassembled WGS sequence"/>
</dbReference>
<name>F3QQJ2_9BACT</name>
<evidence type="ECO:0000313" key="1">
    <source>
        <dbReference type="EMBL" id="EGG57075.1"/>
    </source>
</evidence>
<dbReference type="AlphaFoldDB" id="F3QQJ2"/>
<organism evidence="1 2">
    <name type="scientific">Paraprevotella xylaniphila YIT 11841</name>
    <dbReference type="NCBI Taxonomy" id="762982"/>
    <lineage>
        <taxon>Bacteria</taxon>
        <taxon>Pseudomonadati</taxon>
        <taxon>Bacteroidota</taxon>
        <taxon>Bacteroidia</taxon>
        <taxon>Bacteroidales</taxon>
        <taxon>Prevotellaceae</taxon>
        <taxon>Paraprevotella</taxon>
    </lineage>
</organism>
<accession>F3QQJ2</accession>
<reference evidence="1 2" key="1">
    <citation type="submission" date="2011-02" db="EMBL/GenBank/DDBJ databases">
        <authorList>
            <person name="Weinstock G."/>
            <person name="Sodergren E."/>
            <person name="Clifton S."/>
            <person name="Fulton L."/>
            <person name="Fulton B."/>
            <person name="Courtney L."/>
            <person name="Fronick C."/>
            <person name="Harrison M."/>
            <person name="Strong C."/>
            <person name="Farmer C."/>
            <person name="Delahaunty K."/>
            <person name="Markovic C."/>
            <person name="Hall O."/>
            <person name="Minx P."/>
            <person name="Tomlinson C."/>
            <person name="Mitreva M."/>
            <person name="Hou S."/>
            <person name="Chen J."/>
            <person name="Wollam A."/>
            <person name="Pepin K.H."/>
            <person name="Johnson M."/>
            <person name="Bhonagiri V."/>
            <person name="Zhang X."/>
            <person name="Suruliraj S."/>
            <person name="Warren W."/>
            <person name="Chinwalla A."/>
            <person name="Mardis E.R."/>
            <person name="Wilson R.K."/>
        </authorList>
    </citation>
    <scope>NUCLEOTIDE SEQUENCE [LARGE SCALE GENOMIC DNA]</scope>
    <source>
        <strain evidence="1 2">YIT 11841</strain>
    </source>
</reference>
<proteinExistence type="predicted"/>
<protein>
    <submittedName>
        <fullName evidence="1">Uncharacterized protein</fullName>
    </submittedName>
</protein>
<keyword evidence="2" id="KW-1185">Reference proteome</keyword>
<comment type="caution">
    <text evidence="1">The sequence shown here is derived from an EMBL/GenBank/DDBJ whole genome shotgun (WGS) entry which is preliminary data.</text>
</comment>
<dbReference type="HOGENOM" id="CLU_3064441_0_0_10"/>
<sequence>MARLSVPHSDVRRKYAIPVPSGKDKMEAGHILCYHYENRWLRPAQPQENGVTP</sequence>
<gene>
    <name evidence="1" type="ORF">HMPREF9442_00434</name>
</gene>
<dbReference type="STRING" id="762982.HMPREF9442_00434"/>